<reference evidence="1" key="1">
    <citation type="submission" date="2019-08" db="EMBL/GenBank/DDBJ databases">
        <authorList>
            <person name="Kucharzyk K."/>
            <person name="Murdoch R.W."/>
            <person name="Higgins S."/>
            <person name="Loffler F."/>
        </authorList>
    </citation>
    <scope>NUCLEOTIDE SEQUENCE</scope>
</reference>
<dbReference type="AlphaFoldDB" id="A0A645F582"/>
<accession>A0A645F582</accession>
<comment type="caution">
    <text evidence="1">The sequence shown here is derived from an EMBL/GenBank/DDBJ whole genome shotgun (WGS) entry which is preliminary data.</text>
</comment>
<name>A0A645F582_9ZZZZ</name>
<protein>
    <submittedName>
        <fullName evidence="1">Uncharacterized protein</fullName>
    </submittedName>
</protein>
<sequence>MFIYENETFYTGNRGTFKLFDKKGITLRLHIHVVYPLVGPFLVRSHFVTDAARLLKVESSQCYLKFFEGFVRKGRTQHEGGAYLFKTGNEHVTRRAVVAHQRFDDVP</sequence>
<organism evidence="1">
    <name type="scientific">bioreactor metagenome</name>
    <dbReference type="NCBI Taxonomy" id="1076179"/>
    <lineage>
        <taxon>unclassified sequences</taxon>
        <taxon>metagenomes</taxon>
        <taxon>ecological metagenomes</taxon>
    </lineage>
</organism>
<proteinExistence type="predicted"/>
<dbReference type="EMBL" id="VSSQ01054868">
    <property type="protein sequence ID" value="MPN08776.1"/>
    <property type="molecule type" value="Genomic_DNA"/>
</dbReference>
<gene>
    <name evidence="1" type="ORF">SDC9_156061</name>
</gene>
<evidence type="ECO:0000313" key="1">
    <source>
        <dbReference type="EMBL" id="MPN08776.1"/>
    </source>
</evidence>